<sequence>MGDTSKGRWGLNSREVRVEDLPQRFPPVGSCINYVFDEENEDLLWMMFAELSKVPANFQPRHSVRFPAFIQVALTALSPPFVANGRPVCATFKMMVMRVCNGAPLPENVDQVKSPVCSITERAMHYAKHWSIMLVTHWPTLEIQDASSNLALIAVVDEFRLVPEACTIRFFRPSASSVSPPSTSSKSPPPRFTPLPNVPSQELHEVEPSLPPKPAVESVSSRAEKPSMRQPDRPPNTLFSCALLLSLRGRKISLVYLTVYFDGCVDVVFTKVFPTGSNYCRCTRLRNHAVQASCRSA</sequence>
<feature type="region of interest" description="Disordered" evidence="1">
    <location>
        <begin position="174"/>
        <end position="233"/>
    </location>
</feature>
<name>A0A0M3HZU4_ASCLU</name>
<evidence type="ECO:0000313" key="2">
    <source>
        <dbReference type="Proteomes" id="UP000036681"/>
    </source>
</evidence>
<evidence type="ECO:0000256" key="1">
    <source>
        <dbReference type="SAM" id="MobiDB-lite"/>
    </source>
</evidence>
<dbReference type="Proteomes" id="UP000036681">
    <property type="component" value="Unplaced"/>
</dbReference>
<reference evidence="3" key="1">
    <citation type="submission" date="2017-02" db="UniProtKB">
        <authorList>
            <consortium name="WormBaseParasite"/>
        </authorList>
    </citation>
    <scope>IDENTIFICATION</scope>
</reference>
<keyword evidence="2" id="KW-1185">Reference proteome</keyword>
<feature type="compositionally biased region" description="Basic and acidic residues" evidence="1">
    <location>
        <begin position="222"/>
        <end position="232"/>
    </location>
</feature>
<feature type="compositionally biased region" description="Low complexity" evidence="1">
    <location>
        <begin position="174"/>
        <end position="186"/>
    </location>
</feature>
<proteinExistence type="predicted"/>
<dbReference type="AlphaFoldDB" id="A0A0M3HZU4"/>
<dbReference type="WBParaSite" id="ALUE_0000928701-mRNA-1">
    <property type="protein sequence ID" value="ALUE_0000928701-mRNA-1"/>
    <property type="gene ID" value="ALUE_0000928701"/>
</dbReference>
<accession>A0A0M3HZU4</accession>
<protein>
    <submittedName>
        <fullName evidence="3">DUF547 domain-containing protein</fullName>
    </submittedName>
</protein>
<feature type="compositionally biased region" description="Pro residues" evidence="1">
    <location>
        <begin position="187"/>
        <end position="197"/>
    </location>
</feature>
<evidence type="ECO:0000313" key="3">
    <source>
        <dbReference type="WBParaSite" id="ALUE_0000928701-mRNA-1"/>
    </source>
</evidence>
<organism evidence="2 3">
    <name type="scientific">Ascaris lumbricoides</name>
    <name type="common">Giant roundworm</name>
    <dbReference type="NCBI Taxonomy" id="6252"/>
    <lineage>
        <taxon>Eukaryota</taxon>
        <taxon>Metazoa</taxon>
        <taxon>Ecdysozoa</taxon>
        <taxon>Nematoda</taxon>
        <taxon>Chromadorea</taxon>
        <taxon>Rhabditida</taxon>
        <taxon>Spirurina</taxon>
        <taxon>Ascaridomorpha</taxon>
        <taxon>Ascaridoidea</taxon>
        <taxon>Ascarididae</taxon>
        <taxon>Ascaris</taxon>
    </lineage>
</organism>